<dbReference type="PROSITE" id="PS50109">
    <property type="entry name" value="HIS_KIN"/>
    <property type="match status" value="1"/>
</dbReference>
<gene>
    <name evidence="5" type="ORF">ACFQDI_12220</name>
</gene>
<dbReference type="EMBL" id="JBHSMQ010000004">
    <property type="protein sequence ID" value="MFC5455624.1"/>
    <property type="molecule type" value="Genomic_DNA"/>
</dbReference>
<dbReference type="EC" id="2.7.13.3" evidence="2"/>
<dbReference type="SUPFAM" id="SSF47384">
    <property type="entry name" value="Homodimeric domain of signal transducing histidine kinase"/>
    <property type="match status" value="1"/>
</dbReference>
<reference evidence="6" key="1">
    <citation type="journal article" date="2019" name="Int. J. Syst. Evol. Microbiol.">
        <title>The Global Catalogue of Microorganisms (GCM) 10K type strain sequencing project: providing services to taxonomists for standard genome sequencing and annotation.</title>
        <authorList>
            <consortium name="The Broad Institute Genomics Platform"/>
            <consortium name="The Broad Institute Genome Sequencing Center for Infectious Disease"/>
            <person name="Wu L."/>
            <person name="Ma J."/>
        </authorList>
    </citation>
    <scope>NUCLEOTIDE SEQUENCE [LARGE SCALE GENOMIC DNA]</scope>
    <source>
        <strain evidence="6">CGMCC 4.1469</strain>
    </source>
</reference>
<evidence type="ECO:0000313" key="6">
    <source>
        <dbReference type="Proteomes" id="UP001596052"/>
    </source>
</evidence>
<dbReference type="InterPro" id="IPR003661">
    <property type="entry name" value="HisK_dim/P_dom"/>
</dbReference>
<dbReference type="SMART" id="SM00387">
    <property type="entry name" value="HATPase_c"/>
    <property type="match status" value="1"/>
</dbReference>
<evidence type="ECO:0000259" key="4">
    <source>
        <dbReference type="PROSITE" id="PS50109"/>
    </source>
</evidence>
<evidence type="ECO:0000256" key="3">
    <source>
        <dbReference type="ARBA" id="ARBA00022553"/>
    </source>
</evidence>
<dbReference type="SUPFAM" id="SSF55874">
    <property type="entry name" value="ATPase domain of HSP90 chaperone/DNA topoisomerase II/histidine kinase"/>
    <property type="match status" value="1"/>
</dbReference>
<dbReference type="CDD" id="cd00082">
    <property type="entry name" value="HisKA"/>
    <property type="match status" value="1"/>
</dbReference>
<dbReference type="InterPro" id="IPR003594">
    <property type="entry name" value="HATPase_dom"/>
</dbReference>
<dbReference type="InterPro" id="IPR005467">
    <property type="entry name" value="His_kinase_dom"/>
</dbReference>
<comment type="caution">
    <text evidence="5">The sequence shown here is derived from an EMBL/GenBank/DDBJ whole genome shotgun (WGS) entry which is preliminary data.</text>
</comment>
<evidence type="ECO:0000256" key="2">
    <source>
        <dbReference type="ARBA" id="ARBA00012438"/>
    </source>
</evidence>
<accession>A0ABW0KQM6</accession>
<dbReference type="PANTHER" id="PTHR43547:SF2">
    <property type="entry name" value="HYBRID SIGNAL TRANSDUCTION HISTIDINE KINASE C"/>
    <property type="match status" value="1"/>
</dbReference>
<dbReference type="Pfam" id="PF02518">
    <property type="entry name" value="HATPase_c"/>
    <property type="match status" value="1"/>
</dbReference>
<evidence type="ECO:0000313" key="5">
    <source>
        <dbReference type="EMBL" id="MFC5455624.1"/>
    </source>
</evidence>
<dbReference type="PANTHER" id="PTHR43547">
    <property type="entry name" value="TWO-COMPONENT HISTIDINE KINASE"/>
    <property type="match status" value="1"/>
</dbReference>
<dbReference type="PRINTS" id="PR00344">
    <property type="entry name" value="BCTRLSENSOR"/>
</dbReference>
<sequence length="502" mass="54775">MMLALAFCIAAGGVLVARRETEVRRERDRQAQHALDSAMQAEARKLEELYEGHLRNTGSLLAQSMRDSEGARRMAQNVEGVRRVSWLFWKSASPETHLSIGFPADPPQPEPTIEREHGGLPRLRVLLDSKRLFADVGGQSSGWIDEPGKPLMFYVQVLATAVVLTIERSEVEAVMNGFFQTWLLQEFRAVERLGGPDAVQDGHGKILCSVGRPPAQRPDVIAPVISRFGVWQIVSWDERVMRAAYHTPTLAGALSLALLVAGCGIGMSAQQRRAARLAQERVSFVNRVSHELRTPMTNILLNLDVIAESVPESAVKRLGLVREEAGRLSRLIENVLTFSRQEQGSLKLNTCPCLPAETVSGIVRQFEPALLRRGITLSHGHEGGDSEVVLDADALAQITANLLSNVEKYAPNAPAAVHTRQSEDSFTLTVSDGGPGISASEAGHIFEPFYRVDDRVQAGVSGAGLGLSIAQDLAQRMGGSLRLLPIEKGACFEFRVPLEKHA</sequence>
<keyword evidence="5" id="KW-0808">Transferase</keyword>
<dbReference type="Pfam" id="PF00512">
    <property type="entry name" value="HisKA"/>
    <property type="match status" value="1"/>
</dbReference>
<protein>
    <recommendedName>
        <fullName evidence="2">histidine kinase</fullName>
        <ecNumber evidence="2">2.7.13.3</ecNumber>
    </recommendedName>
</protein>
<feature type="domain" description="Histidine kinase" evidence="4">
    <location>
        <begin position="287"/>
        <end position="500"/>
    </location>
</feature>
<keyword evidence="5" id="KW-0418">Kinase</keyword>
<proteinExistence type="predicted"/>
<dbReference type="SMART" id="SM00388">
    <property type="entry name" value="HisKA"/>
    <property type="match status" value="1"/>
</dbReference>
<dbReference type="CDD" id="cd00075">
    <property type="entry name" value="HATPase"/>
    <property type="match status" value="1"/>
</dbReference>
<dbReference type="RefSeq" id="WP_377166890.1">
    <property type="nucleotide sequence ID" value="NZ_JBHSMQ010000004.1"/>
</dbReference>
<dbReference type="InterPro" id="IPR004358">
    <property type="entry name" value="Sig_transdc_His_kin-like_C"/>
</dbReference>
<dbReference type="GO" id="GO:0016301">
    <property type="term" value="F:kinase activity"/>
    <property type="evidence" value="ECO:0007669"/>
    <property type="project" value="UniProtKB-KW"/>
</dbReference>
<name>A0ABW0KQM6_9BACT</name>
<dbReference type="Proteomes" id="UP001596052">
    <property type="component" value="Unassembled WGS sequence"/>
</dbReference>
<keyword evidence="3" id="KW-0597">Phosphoprotein</keyword>
<dbReference type="Gene3D" id="1.10.287.130">
    <property type="match status" value="1"/>
</dbReference>
<dbReference type="InterPro" id="IPR036890">
    <property type="entry name" value="HATPase_C_sf"/>
</dbReference>
<organism evidence="5 6">
    <name type="scientific">Prosthecobacter fluviatilis</name>
    <dbReference type="NCBI Taxonomy" id="445931"/>
    <lineage>
        <taxon>Bacteria</taxon>
        <taxon>Pseudomonadati</taxon>
        <taxon>Verrucomicrobiota</taxon>
        <taxon>Verrucomicrobiia</taxon>
        <taxon>Verrucomicrobiales</taxon>
        <taxon>Verrucomicrobiaceae</taxon>
        <taxon>Prosthecobacter</taxon>
    </lineage>
</organism>
<evidence type="ECO:0000256" key="1">
    <source>
        <dbReference type="ARBA" id="ARBA00000085"/>
    </source>
</evidence>
<dbReference type="InterPro" id="IPR036097">
    <property type="entry name" value="HisK_dim/P_sf"/>
</dbReference>
<keyword evidence="6" id="KW-1185">Reference proteome</keyword>
<dbReference type="Gene3D" id="3.30.565.10">
    <property type="entry name" value="Histidine kinase-like ATPase, C-terminal domain"/>
    <property type="match status" value="1"/>
</dbReference>
<comment type="catalytic activity">
    <reaction evidence="1">
        <text>ATP + protein L-histidine = ADP + protein N-phospho-L-histidine.</text>
        <dbReference type="EC" id="2.7.13.3"/>
    </reaction>
</comment>